<accession>A0A7V0Z648</accession>
<proteinExistence type="predicted"/>
<organism evidence="1">
    <name type="scientific">candidate division WOR-3 bacterium</name>
    <dbReference type="NCBI Taxonomy" id="2052148"/>
    <lineage>
        <taxon>Bacteria</taxon>
        <taxon>Bacteria division WOR-3</taxon>
    </lineage>
</organism>
<dbReference type="EMBL" id="DSKY01000018">
    <property type="protein sequence ID" value="HDY59270.1"/>
    <property type="molecule type" value="Genomic_DNA"/>
</dbReference>
<sequence length="149" mass="18279">MKESVKKYLYHRQRQIKNEDEPEQIENHCELWPDLKKCVEIYFKISPSMQQYHNVLKEPLDFEYSENFLKAVERYCTTNELKRQFIDALTKVVYKIPSSGLQDVKIKEMGDLYHFYVSFSFRVYYRKKDDHIILKKFIPHKKKGFERHF</sequence>
<reference evidence="1" key="1">
    <citation type="journal article" date="2020" name="mSystems">
        <title>Genome- and Community-Level Interaction Insights into Carbon Utilization and Element Cycling Functions of Hydrothermarchaeota in Hydrothermal Sediment.</title>
        <authorList>
            <person name="Zhou Z."/>
            <person name="Liu Y."/>
            <person name="Xu W."/>
            <person name="Pan J."/>
            <person name="Luo Z.H."/>
            <person name="Li M."/>
        </authorList>
    </citation>
    <scope>NUCLEOTIDE SEQUENCE [LARGE SCALE GENOMIC DNA]</scope>
    <source>
        <strain evidence="1">SpSt-258</strain>
    </source>
</reference>
<gene>
    <name evidence="1" type="ORF">ENP86_06935</name>
</gene>
<protein>
    <submittedName>
        <fullName evidence="1">Uncharacterized protein</fullName>
    </submittedName>
</protein>
<evidence type="ECO:0000313" key="1">
    <source>
        <dbReference type="EMBL" id="HDY59270.1"/>
    </source>
</evidence>
<dbReference type="AlphaFoldDB" id="A0A7V0Z648"/>
<name>A0A7V0Z648_UNCW3</name>
<comment type="caution">
    <text evidence="1">The sequence shown here is derived from an EMBL/GenBank/DDBJ whole genome shotgun (WGS) entry which is preliminary data.</text>
</comment>